<evidence type="ECO:0000256" key="8">
    <source>
        <dbReference type="ARBA" id="ARBA00047880"/>
    </source>
</evidence>
<comment type="catalytic activity">
    <reaction evidence="8">
        <text>riboflavin + ATP = FMN + ADP + H(+)</text>
        <dbReference type="Rhea" id="RHEA:14357"/>
        <dbReference type="ChEBI" id="CHEBI:15378"/>
        <dbReference type="ChEBI" id="CHEBI:30616"/>
        <dbReference type="ChEBI" id="CHEBI:57986"/>
        <dbReference type="ChEBI" id="CHEBI:58210"/>
        <dbReference type="ChEBI" id="CHEBI:456216"/>
        <dbReference type="EC" id="2.7.1.26"/>
    </reaction>
</comment>
<evidence type="ECO:0000256" key="3">
    <source>
        <dbReference type="ARBA" id="ARBA00022643"/>
    </source>
</evidence>
<dbReference type="GO" id="GO:0016779">
    <property type="term" value="F:nucleotidyltransferase activity"/>
    <property type="evidence" value="ECO:0007669"/>
    <property type="project" value="UniProtKB-KW"/>
</dbReference>
<dbReference type="NCBIfam" id="TIGR00125">
    <property type="entry name" value="cyt_tran_rel"/>
    <property type="match status" value="1"/>
</dbReference>
<evidence type="ECO:0000256" key="2">
    <source>
        <dbReference type="ARBA" id="ARBA00022630"/>
    </source>
</evidence>
<keyword evidence="4" id="KW-0808">Transferase</keyword>
<protein>
    <recommendedName>
        <fullName evidence="1">riboflavin kinase</fullName>
        <ecNumber evidence="1">2.7.1.26</ecNumber>
    </recommendedName>
</protein>
<dbReference type="Pfam" id="PF01687">
    <property type="entry name" value="Flavokinase"/>
    <property type="match status" value="1"/>
</dbReference>
<keyword evidence="6" id="KW-0547">Nucleotide-binding</keyword>
<dbReference type="InterPro" id="IPR050385">
    <property type="entry name" value="Archaeal_FAD_synthase"/>
</dbReference>
<name>A0A1F5P4Z9_9BACT</name>
<evidence type="ECO:0000256" key="5">
    <source>
        <dbReference type="ARBA" id="ARBA00022695"/>
    </source>
</evidence>
<dbReference type="Pfam" id="PF01467">
    <property type="entry name" value="CTP_transf_like"/>
    <property type="match status" value="1"/>
</dbReference>
<evidence type="ECO:0000256" key="6">
    <source>
        <dbReference type="ARBA" id="ARBA00022741"/>
    </source>
</evidence>
<dbReference type="PANTHER" id="PTHR43793">
    <property type="entry name" value="FAD SYNTHASE"/>
    <property type="match status" value="1"/>
</dbReference>
<keyword evidence="3" id="KW-0288">FMN</keyword>
<keyword evidence="5" id="KW-0548">Nucleotidyltransferase</keyword>
<evidence type="ECO:0000256" key="7">
    <source>
        <dbReference type="ARBA" id="ARBA00022840"/>
    </source>
</evidence>
<dbReference type="InterPro" id="IPR023465">
    <property type="entry name" value="Riboflavin_kinase_dom_sf"/>
</dbReference>
<dbReference type="InterPro" id="IPR004821">
    <property type="entry name" value="Cyt_trans-like"/>
</dbReference>
<evidence type="ECO:0000256" key="1">
    <source>
        <dbReference type="ARBA" id="ARBA00012105"/>
    </source>
</evidence>
<evidence type="ECO:0000259" key="9">
    <source>
        <dbReference type="SMART" id="SM00904"/>
    </source>
</evidence>
<dbReference type="EC" id="2.7.1.26" evidence="1"/>
<evidence type="ECO:0000256" key="4">
    <source>
        <dbReference type="ARBA" id="ARBA00022679"/>
    </source>
</evidence>
<feature type="domain" description="Riboflavin kinase" evidence="9">
    <location>
        <begin position="132"/>
        <end position="249"/>
    </location>
</feature>
<dbReference type="EMBL" id="MFES01000030">
    <property type="protein sequence ID" value="OGE84926.1"/>
    <property type="molecule type" value="Genomic_DNA"/>
</dbReference>
<dbReference type="PANTHER" id="PTHR43793:SF1">
    <property type="entry name" value="FAD SYNTHASE"/>
    <property type="match status" value="1"/>
</dbReference>
<gene>
    <name evidence="10" type="ORF">A3J48_00345</name>
</gene>
<evidence type="ECO:0000313" key="10">
    <source>
        <dbReference type="EMBL" id="OGE84926.1"/>
    </source>
</evidence>
<dbReference type="Gene3D" id="2.40.30.30">
    <property type="entry name" value="Riboflavin kinase-like"/>
    <property type="match status" value="1"/>
</dbReference>
<dbReference type="GO" id="GO:0009231">
    <property type="term" value="P:riboflavin biosynthetic process"/>
    <property type="evidence" value="ECO:0007669"/>
    <property type="project" value="InterPro"/>
</dbReference>
<keyword evidence="7" id="KW-0067">ATP-binding</keyword>
<dbReference type="InterPro" id="IPR014729">
    <property type="entry name" value="Rossmann-like_a/b/a_fold"/>
</dbReference>
<keyword evidence="2" id="KW-0285">Flavoprotein</keyword>
<dbReference type="InterPro" id="IPR015865">
    <property type="entry name" value="Riboflavin_kinase_bac/euk"/>
</dbReference>
<organism evidence="10 11">
    <name type="scientific">Candidatus Doudnabacteria bacterium RIFCSPHIGHO2_02_FULL_46_11</name>
    <dbReference type="NCBI Taxonomy" id="1817832"/>
    <lineage>
        <taxon>Bacteria</taxon>
        <taxon>Candidatus Doudnaibacteriota</taxon>
    </lineage>
</organism>
<accession>A0A1F5P4Z9</accession>
<proteinExistence type="predicted"/>
<dbReference type="STRING" id="1817832.A3J48_00345"/>
<reference evidence="10 11" key="1">
    <citation type="journal article" date="2016" name="Nat. Commun.">
        <title>Thousands of microbial genomes shed light on interconnected biogeochemical processes in an aquifer system.</title>
        <authorList>
            <person name="Anantharaman K."/>
            <person name="Brown C.T."/>
            <person name="Hug L.A."/>
            <person name="Sharon I."/>
            <person name="Castelle C.J."/>
            <person name="Probst A.J."/>
            <person name="Thomas B.C."/>
            <person name="Singh A."/>
            <person name="Wilkins M.J."/>
            <person name="Karaoz U."/>
            <person name="Brodie E.L."/>
            <person name="Williams K.H."/>
            <person name="Hubbard S.S."/>
            <person name="Banfield J.F."/>
        </authorList>
    </citation>
    <scope>NUCLEOTIDE SEQUENCE [LARGE SCALE GENOMIC DNA]</scope>
</reference>
<dbReference type="Gene3D" id="3.40.50.620">
    <property type="entry name" value="HUPs"/>
    <property type="match status" value="1"/>
</dbReference>
<dbReference type="GO" id="GO:0008531">
    <property type="term" value="F:riboflavin kinase activity"/>
    <property type="evidence" value="ECO:0007669"/>
    <property type="project" value="UniProtKB-EC"/>
</dbReference>
<dbReference type="SMART" id="SM00904">
    <property type="entry name" value="Flavokinase"/>
    <property type="match status" value="1"/>
</dbReference>
<sequence length="252" mass="28803">MKNKKVMVFGVFDLLHPGHIYFLKKARELGDYLLVSVPCDANVLKYKKVLPIIPEKERVKMIRASGLADKVVIAYDQFPWTTIKKEKPSIVVLGHDQNPYLAKSDKKLQKLLKIKVVRLGTFRRSKHKTALLKIFSGKVYKHLGRGKTLGFPTANIKVLGSVPEGIFAAKTKVGGKVYKALVFVGAAKTFSENKRQAEVYLLDFFGDLYSKVIEVELLRKLRNNLKFKSTKVLVEQMKDDEKKARKYFKLHH</sequence>
<dbReference type="AlphaFoldDB" id="A0A1F5P4Z9"/>
<dbReference type="SUPFAM" id="SSF52374">
    <property type="entry name" value="Nucleotidylyl transferase"/>
    <property type="match status" value="1"/>
</dbReference>
<dbReference type="GO" id="GO:0005524">
    <property type="term" value="F:ATP binding"/>
    <property type="evidence" value="ECO:0007669"/>
    <property type="project" value="UniProtKB-KW"/>
</dbReference>
<evidence type="ECO:0000313" key="11">
    <source>
        <dbReference type="Proteomes" id="UP000176786"/>
    </source>
</evidence>
<dbReference type="Proteomes" id="UP000176786">
    <property type="component" value="Unassembled WGS sequence"/>
</dbReference>
<dbReference type="SUPFAM" id="SSF82114">
    <property type="entry name" value="Riboflavin kinase-like"/>
    <property type="match status" value="1"/>
</dbReference>
<comment type="caution">
    <text evidence="10">The sequence shown here is derived from an EMBL/GenBank/DDBJ whole genome shotgun (WGS) entry which is preliminary data.</text>
</comment>